<comment type="caution">
    <text evidence="5">The sequence shown here is derived from an EMBL/GenBank/DDBJ whole genome shotgun (WGS) entry which is preliminary data.</text>
</comment>
<keyword evidence="2" id="KW-0238">DNA-binding</keyword>
<sequence length="236" mass="27970">MSLAFKGRHFAPDIILLCMRWYCRYALSYRDLEEMMAERHLSVDHTTIYRWVQHFAPELDRRVQWCKPLQTKTWYVDETYVKVRGEWMYLYRAIGDDGETLDFYLSQTRTTKAAKQFLSKALNRSPHHRPSVISTDKNRAYNEAIASLRKEGRLPPTCQHRQVKFLNNRLESDHGKLKQRIRPVRGFKSRKTAHNAIRGFEVMRMFRKGQFRSMVDSLAGGSEARYIGRLFQVFIA</sequence>
<accession>A0A175RJM7</accession>
<dbReference type="NCBIfam" id="NF033587">
    <property type="entry name" value="transpos_IS6"/>
    <property type="match status" value="1"/>
</dbReference>
<dbReference type="PANTHER" id="PTHR35528">
    <property type="entry name" value="BLL1675 PROTEIN"/>
    <property type="match status" value="1"/>
</dbReference>
<evidence type="ECO:0000259" key="4">
    <source>
        <dbReference type="Pfam" id="PF13610"/>
    </source>
</evidence>
<dbReference type="AlphaFoldDB" id="A0A175RJM7"/>
<dbReference type="PANTHER" id="PTHR35528:SF3">
    <property type="entry name" value="BLL1675 PROTEIN"/>
    <property type="match status" value="1"/>
</dbReference>
<name>A0A175RJM7_9HYPH</name>
<keyword evidence="1" id="KW-0815">Transposition</keyword>
<evidence type="ECO:0000256" key="1">
    <source>
        <dbReference type="ARBA" id="ARBA00022578"/>
    </source>
</evidence>
<keyword evidence="6" id="KW-1185">Reference proteome</keyword>
<evidence type="ECO:0000313" key="5">
    <source>
        <dbReference type="EMBL" id="KTR03553.1"/>
    </source>
</evidence>
<dbReference type="InterPro" id="IPR052183">
    <property type="entry name" value="IS_Transposase"/>
</dbReference>
<dbReference type="GO" id="GO:0032196">
    <property type="term" value="P:transposition"/>
    <property type="evidence" value="ECO:0007669"/>
    <property type="project" value="UniProtKB-KW"/>
</dbReference>
<dbReference type="EMBL" id="LDQA01000052">
    <property type="protein sequence ID" value="KTR03553.1"/>
    <property type="molecule type" value="Genomic_DNA"/>
</dbReference>
<dbReference type="RefSeq" id="WP_058601740.1">
    <property type="nucleotide sequence ID" value="NZ_LDQA01000052.1"/>
</dbReference>
<organism evidence="5 6">
    <name type="scientific">Aureimonas ureilytica</name>
    <dbReference type="NCBI Taxonomy" id="401562"/>
    <lineage>
        <taxon>Bacteria</taxon>
        <taxon>Pseudomonadati</taxon>
        <taxon>Pseudomonadota</taxon>
        <taxon>Alphaproteobacteria</taxon>
        <taxon>Hyphomicrobiales</taxon>
        <taxon>Aurantimonadaceae</taxon>
        <taxon>Aureimonas</taxon>
    </lineage>
</organism>
<dbReference type="GO" id="GO:0006310">
    <property type="term" value="P:DNA recombination"/>
    <property type="evidence" value="ECO:0007669"/>
    <property type="project" value="UniProtKB-KW"/>
</dbReference>
<gene>
    <name evidence="5" type="ORF">NS365_18365</name>
</gene>
<protein>
    <submittedName>
        <fullName evidence="5">Transposase</fullName>
    </submittedName>
</protein>
<reference evidence="5 6" key="1">
    <citation type="journal article" date="2016" name="Front. Microbiol.">
        <title>Genomic Resource of Rice Seed Associated Bacteria.</title>
        <authorList>
            <person name="Midha S."/>
            <person name="Bansal K."/>
            <person name="Sharma S."/>
            <person name="Kumar N."/>
            <person name="Patil P.P."/>
            <person name="Chaudhry V."/>
            <person name="Patil P.B."/>
        </authorList>
    </citation>
    <scope>NUCLEOTIDE SEQUENCE [LARGE SCALE GENOMIC DNA]</scope>
    <source>
        <strain evidence="5 6">NS365</strain>
    </source>
</reference>
<dbReference type="InterPro" id="IPR032874">
    <property type="entry name" value="DDE_dom"/>
</dbReference>
<evidence type="ECO:0000256" key="3">
    <source>
        <dbReference type="ARBA" id="ARBA00023172"/>
    </source>
</evidence>
<dbReference type="Proteomes" id="UP000078529">
    <property type="component" value="Unassembled WGS sequence"/>
</dbReference>
<dbReference type="GO" id="GO:0003677">
    <property type="term" value="F:DNA binding"/>
    <property type="evidence" value="ECO:0007669"/>
    <property type="project" value="UniProtKB-KW"/>
</dbReference>
<evidence type="ECO:0000313" key="6">
    <source>
        <dbReference type="Proteomes" id="UP000078529"/>
    </source>
</evidence>
<dbReference type="InterPro" id="IPR047930">
    <property type="entry name" value="Transpos_IS6"/>
</dbReference>
<keyword evidence="3" id="KW-0233">DNA recombination</keyword>
<feature type="domain" description="DDE" evidence="4">
    <location>
        <begin position="72"/>
        <end position="210"/>
    </location>
</feature>
<evidence type="ECO:0000256" key="2">
    <source>
        <dbReference type="ARBA" id="ARBA00023125"/>
    </source>
</evidence>
<proteinExistence type="predicted"/>
<dbReference type="Pfam" id="PF13610">
    <property type="entry name" value="DDE_Tnp_IS240"/>
    <property type="match status" value="1"/>
</dbReference>
<dbReference type="PATRIC" id="fig|401562.4.peg.3608"/>